<evidence type="ECO:0000256" key="5">
    <source>
        <dbReference type="ARBA" id="ARBA00022989"/>
    </source>
</evidence>
<comment type="subunit">
    <text evidence="7">The complex comprises the extracytoplasmic solute receptor protein and the two transmembrane proteins.</text>
</comment>
<feature type="transmembrane region" description="Helical" evidence="7">
    <location>
        <begin position="20"/>
        <end position="40"/>
    </location>
</feature>
<dbReference type="EMBL" id="CP031417">
    <property type="protein sequence ID" value="AXK83137.1"/>
    <property type="molecule type" value="Genomic_DNA"/>
</dbReference>
<comment type="subcellular location">
    <subcellularLocation>
        <location evidence="7">Cell inner membrane</location>
        <topology evidence="7">Multi-pass membrane protein</topology>
    </subcellularLocation>
    <subcellularLocation>
        <location evidence="1">Cell membrane</location>
        <topology evidence="1">Multi-pass membrane protein</topology>
    </subcellularLocation>
</comment>
<accession>A0A346A1U0</accession>
<reference evidence="9 10" key="1">
    <citation type="submission" date="2018-07" db="EMBL/GenBank/DDBJ databases">
        <authorList>
            <person name="Quirk P.G."/>
            <person name="Krulwich T.A."/>
        </authorList>
    </citation>
    <scope>NUCLEOTIDE SEQUENCE [LARGE SCALE GENOMIC DNA]</scope>
    <source>
        <strain evidence="9 10">CC-BB4</strain>
    </source>
</reference>
<evidence type="ECO:0000256" key="1">
    <source>
        <dbReference type="ARBA" id="ARBA00004651"/>
    </source>
</evidence>
<organism evidence="9 10">
    <name type="scientific">Pseudolabrys taiwanensis</name>
    <dbReference type="NCBI Taxonomy" id="331696"/>
    <lineage>
        <taxon>Bacteria</taxon>
        <taxon>Pseudomonadati</taxon>
        <taxon>Pseudomonadota</taxon>
        <taxon>Alphaproteobacteria</taxon>
        <taxon>Hyphomicrobiales</taxon>
        <taxon>Xanthobacteraceae</taxon>
        <taxon>Pseudolabrys</taxon>
    </lineage>
</organism>
<comment type="similarity">
    <text evidence="7">Belongs to the TRAP transporter small permease family.</text>
</comment>
<keyword evidence="3" id="KW-1003">Cell membrane</keyword>
<evidence type="ECO:0000259" key="8">
    <source>
        <dbReference type="Pfam" id="PF04290"/>
    </source>
</evidence>
<keyword evidence="5 7" id="KW-1133">Transmembrane helix</keyword>
<keyword evidence="2 7" id="KW-0813">Transport</keyword>
<evidence type="ECO:0000256" key="7">
    <source>
        <dbReference type="RuleBase" id="RU369079"/>
    </source>
</evidence>
<evidence type="ECO:0000256" key="3">
    <source>
        <dbReference type="ARBA" id="ARBA00022475"/>
    </source>
</evidence>
<dbReference type="InterPro" id="IPR055348">
    <property type="entry name" value="DctQ"/>
</dbReference>
<dbReference type="KEGG" id="ptaw:DW352_23025"/>
<evidence type="ECO:0000256" key="6">
    <source>
        <dbReference type="ARBA" id="ARBA00023136"/>
    </source>
</evidence>
<comment type="function">
    <text evidence="7">Part of the tripartite ATP-independent periplasmic (TRAP) transport system.</text>
</comment>
<keyword evidence="7" id="KW-0997">Cell inner membrane</keyword>
<dbReference type="GO" id="GO:0022857">
    <property type="term" value="F:transmembrane transporter activity"/>
    <property type="evidence" value="ECO:0007669"/>
    <property type="project" value="UniProtKB-UniRule"/>
</dbReference>
<feature type="transmembrane region" description="Helical" evidence="7">
    <location>
        <begin position="142"/>
        <end position="165"/>
    </location>
</feature>
<evidence type="ECO:0000313" key="10">
    <source>
        <dbReference type="Proteomes" id="UP000254889"/>
    </source>
</evidence>
<dbReference type="OrthoDB" id="6183232at2"/>
<feature type="transmembrane region" description="Helical" evidence="7">
    <location>
        <begin position="98"/>
        <end position="122"/>
    </location>
</feature>
<evidence type="ECO:0000256" key="2">
    <source>
        <dbReference type="ARBA" id="ARBA00022448"/>
    </source>
</evidence>
<keyword evidence="10" id="KW-1185">Reference proteome</keyword>
<gene>
    <name evidence="9" type="ORF">DW352_23025</name>
</gene>
<sequence length="179" mass="19081">MSGEWLSPPATTLQGTGRVLNALCLYFALAGGVVLVGMILMDVASIVGRVLVARTVPGDFELIEIGTAVTALLFLPYCQIKRQNVAVDLLVKDHHTRLMPLCSAIGNVLLGAFAAVAAWRSVDGGLDLWHGGDITSTLKLPLWPVFSVVVLVFVLLAIVCAYNAVCDIAALRRRDPVSI</sequence>
<dbReference type="Proteomes" id="UP000254889">
    <property type="component" value="Chromosome"/>
</dbReference>
<proteinExistence type="inferred from homology"/>
<protein>
    <recommendedName>
        <fullName evidence="7">TRAP transporter small permease protein</fullName>
    </recommendedName>
</protein>
<evidence type="ECO:0000256" key="4">
    <source>
        <dbReference type="ARBA" id="ARBA00022692"/>
    </source>
</evidence>
<dbReference type="Pfam" id="PF04290">
    <property type="entry name" value="DctQ"/>
    <property type="match status" value="1"/>
</dbReference>
<keyword evidence="4 7" id="KW-0812">Transmembrane</keyword>
<feature type="transmembrane region" description="Helical" evidence="7">
    <location>
        <begin position="60"/>
        <end position="78"/>
    </location>
</feature>
<name>A0A346A1U0_9HYPH</name>
<evidence type="ECO:0000313" key="9">
    <source>
        <dbReference type="EMBL" id="AXK83137.1"/>
    </source>
</evidence>
<dbReference type="GO" id="GO:0005886">
    <property type="term" value="C:plasma membrane"/>
    <property type="evidence" value="ECO:0007669"/>
    <property type="project" value="UniProtKB-SubCell"/>
</dbReference>
<dbReference type="AlphaFoldDB" id="A0A346A1U0"/>
<feature type="domain" description="Tripartite ATP-independent periplasmic transporters DctQ component" evidence="8">
    <location>
        <begin position="38"/>
        <end position="168"/>
    </location>
</feature>
<keyword evidence="6 7" id="KW-0472">Membrane</keyword>